<organism evidence="2 3">
    <name type="scientific">Mycobacterium liflandii (strain 128FXT)</name>
    <dbReference type="NCBI Taxonomy" id="459424"/>
    <lineage>
        <taxon>Bacteria</taxon>
        <taxon>Bacillati</taxon>
        <taxon>Actinomycetota</taxon>
        <taxon>Actinomycetes</taxon>
        <taxon>Mycobacteriales</taxon>
        <taxon>Mycobacteriaceae</taxon>
        <taxon>Mycobacterium</taxon>
        <taxon>Mycobacterium ulcerans group</taxon>
    </lineage>
</organism>
<dbReference type="EMBL" id="CP003899">
    <property type="protein sequence ID" value="AGC61025.1"/>
    <property type="molecule type" value="Genomic_DNA"/>
</dbReference>
<dbReference type="PATRIC" id="fig|459424.11.peg.1020"/>
<evidence type="ECO:0000313" key="3">
    <source>
        <dbReference type="Proteomes" id="UP000011157"/>
    </source>
</evidence>
<evidence type="ECO:0000313" key="2">
    <source>
        <dbReference type="EMBL" id="AGC61025.1"/>
    </source>
</evidence>
<accession>L7V3B7</accession>
<proteinExistence type="predicted"/>
<dbReference type="HOGENOM" id="CLU_975983_0_0_11"/>
<evidence type="ECO:0000256" key="1">
    <source>
        <dbReference type="SAM" id="MobiDB-lite"/>
    </source>
</evidence>
<keyword evidence="3" id="KW-1185">Reference proteome</keyword>
<feature type="region of interest" description="Disordered" evidence="1">
    <location>
        <begin position="122"/>
        <end position="197"/>
    </location>
</feature>
<dbReference type="AlphaFoldDB" id="L7V3B7"/>
<dbReference type="Proteomes" id="UP000011157">
    <property type="component" value="Chromosome"/>
</dbReference>
<gene>
    <name evidence="2" type="ordered locus">MULP_00996</name>
</gene>
<protein>
    <submittedName>
        <fullName evidence="2">Uncharacterized protein</fullName>
    </submittedName>
</protein>
<reference evidence="2 3" key="1">
    <citation type="journal article" date="2013" name="J. Bacteriol.">
        <title>Complete Genome Sequence of the Frog Pathogen Mycobacterium ulcerans Ecovar Liflandii.</title>
        <authorList>
            <person name="Tobias N.J."/>
            <person name="Doig K.D."/>
            <person name="Medema M.H."/>
            <person name="Chen H."/>
            <person name="Haring V."/>
            <person name="Moore R."/>
            <person name="Seemann T."/>
            <person name="Stinear T.P."/>
        </authorList>
    </citation>
    <scope>NUCLEOTIDE SEQUENCE [LARGE SCALE GENOMIC DNA]</scope>
    <source>
        <strain evidence="2 3">128FXT</strain>
    </source>
</reference>
<feature type="region of interest" description="Disordered" evidence="1">
    <location>
        <begin position="80"/>
        <end position="101"/>
    </location>
</feature>
<sequence length="285" mass="31142">MNSGPTTVESAPIASRRALRIRDRCRSAHSAEPVREDHRIQDAIDTVGIVGPIDSIARISASDLVDDVQRLIWCGHRRSCRTESPSPKSLSDESVRSRPPRYRHRSTLFLAALRDPQAFRTPQPADRLVVDLPAADGPSWPARRYPHRGGSVEKRRSQAPSSTILSSDRGSRQDASWNGADSRPCGRGRSDTPNRSRSIATALRLRFGSEKLSAQISVSMSMPRAELAANFSTLAFSALSSLSHLALSVFAAILGKPRCRVDSVISRCWHSSASSWPAPSSLCPQ</sequence>
<feature type="compositionally biased region" description="Polar residues" evidence="1">
    <location>
        <begin position="158"/>
        <end position="176"/>
    </location>
</feature>
<name>L7V3B7_MYCL1</name>
<dbReference type="KEGG" id="mli:MULP_00996"/>